<evidence type="ECO:0000313" key="1">
    <source>
        <dbReference type="EMBL" id="GIY52135.1"/>
    </source>
</evidence>
<accession>A0AAV4U313</accession>
<keyword evidence="2" id="KW-1185">Reference proteome</keyword>
<dbReference type="AlphaFoldDB" id="A0AAV4U313"/>
<comment type="caution">
    <text evidence="1">The sequence shown here is derived from an EMBL/GenBank/DDBJ whole genome shotgun (WGS) entry which is preliminary data.</text>
</comment>
<name>A0AAV4U313_9ARAC</name>
<evidence type="ECO:0000313" key="2">
    <source>
        <dbReference type="Proteomes" id="UP001054837"/>
    </source>
</evidence>
<protein>
    <submittedName>
        <fullName evidence="1">Uncharacterized protein</fullName>
    </submittedName>
</protein>
<organism evidence="1 2">
    <name type="scientific">Caerostris darwini</name>
    <dbReference type="NCBI Taxonomy" id="1538125"/>
    <lineage>
        <taxon>Eukaryota</taxon>
        <taxon>Metazoa</taxon>
        <taxon>Ecdysozoa</taxon>
        <taxon>Arthropoda</taxon>
        <taxon>Chelicerata</taxon>
        <taxon>Arachnida</taxon>
        <taxon>Araneae</taxon>
        <taxon>Araneomorphae</taxon>
        <taxon>Entelegynae</taxon>
        <taxon>Araneoidea</taxon>
        <taxon>Araneidae</taxon>
        <taxon>Caerostris</taxon>
    </lineage>
</organism>
<proteinExistence type="predicted"/>
<dbReference type="EMBL" id="BPLQ01010632">
    <property type="protein sequence ID" value="GIY52135.1"/>
    <property type="molecule type" value="Genomic_DNA"/>
</dbReference>
<gene>
    <name evidence="1" type="ORF">CDAR_432281</name>
</gene>
<dbReference type="Proteomes" id="UP001054837">
    <property type="component" value="Unassembled WGS sequence"/>
</dbReference>
<sequence>MVTQREKEFLIKSYSNRLLNDLLTYDWARNSQKHSITVKPNQKPFRENRSRLSASPQMLIGKVMIRRMATLHQNATYSFLEPRMMLHTFFLVLSGMYGI</sequence>
<reference evidence="1 2" key="1">
    <citation type="submission" date="2021-06" db="EMBL/GenBank/DDBJ databases">
        <title>Caerostris darwini draft genome.</title>
        <authorList>
            <person name="Kono N."/>
            <person name="Arakawa K."/>
        </authorList>
    </citation>
    <scope>NUCLEOTIDE SEQUENCE [LARGE SCALE GENOMIC DNA]</scope>
</reference>